<dbReference type="EMBL" id="CAJPWZ010002737">
    <property type="protein sequence ID" value="CAG2244434.1"/>
    <property type="molecule type" value="Genomic_DNA"/>
</dbReference>
<evidence type="ECO:0000256" key="1">
    <source>
        <dbReference type="PROSITE-ProRule" id="PRU00024"/>
    </source>
</evidence>
<dbReference type="Pfam" id="PF00643">
    <property type="entry name" value="zf-B_box"/>
    <property type="match status" value="1"/>
</dbReference>
<keyword evidence="1" id="KW-0862">Zinc</keyword>
<evidence type="ECO:0000259" key="2">
    <source>
        <dbReference type="PROSITE" id="PS50119"/>
    </source>
</evidence>
<keyword evidence="4" id="KW-1185">Reference proteome</keyword>
<dbReference type="SUPFAM" id="SSF57845">
    <property type="entry name" value="B-box zinc-binding domain"/>
    <property type="match status" value="1"/>
</dbReference>
<dbReference type="Proteomes" id="UP000683360">
    <property type="component" value="Unassembled WGS sequence"/>
</dbReference>
<keyword evidence="1" id="KW-0863">Zinc-finger</keyword>
<evidence type="ECO:0000313" key="4">
    <source>
        <dbReference type="Proteomes" id="UP000683360"/>
    </source>
</evidence>
<dbReference type="Gene3D" id="3.30.160.60">
    <property type="entry name" value="Classic Zinc Finger"/>
    <property type="match status" value="1"/>
</dbReference>
<dbReference type="InterPro" id="IPR000315">
    <property type="entry name" value="Znf_B-box"/>
</dbReference>
<dbReference type="SMART" id="SM00336">
    <property type="entry name" value="BBOX"/>
    <property type="match status" value="2"/>
</dbReference>
<dbReference type="InterPro" id="IPR047153">
    <property type="entry name" value="TRIM45/56/19-like"/>
</dbReference>
<comment type="caution">
    <text evidence="3">The sequence shown here is derived from an EMBL/GenBank/DDBJ whole genome shotgun (WGS) entry which is preliminary data.</text>
</comment>
<feature type="domain" description="B box-type" evidence="2">
    <location>
        <begin position="202"/>
        <end position="242"/>
    </location>
</feature>
<proteinExistence type="predicted"/>
<keyword evidence="1" id="KW-0479">Metal-binding</keyword>
<protein>
    <recommendedName>
        <fullName evidence="2">B box-type domain-containing protein</fullName>
    </recommendedName>
</protein>
<accession>A0A8S3UQ53</accession>
<evidence type="ECO:0000313" key="3">
    <source>
        <dbReference type="EMBL" id="CAG2244434.1"/>
    </source>
</evidence>
<name>A0A8S3UQ53_MYTED</name>
<dbReference type="PANTHER" id="PTHR25462:SF291">
    <property type="entry name" value="E3 UBIQUITIN-PROTEIN LIGASE TRIM45"/>
    <property type="match status" value="1"/>
</dbReference>
<dbReference type="OrthoDB" id="6232044at2759"/>
<dbReference type="CDD" id="cd19757">
    <property type="entry name" value="Bbox1"/>
    <property type="match status" value="1"/>
</dbReference>
<reference evidence="3" key="1">
    <citation type="submission" date="2021-03" db="EMBL/GenBank/DDBJ databases">
        <authorList>
            <person name="Bekaert M."/>
        </authorList>
    </citation>
    <scope>NUCLEOTIDE SEQUENCE</scope>
</reference>
<organism evidence="3 4">
    <name type="scientific">Mytilus edulis</name>
    <name type="common">Blue mussel</name>
    <dbReference type="NCBI Taxonomy" id="6550"/>
    <lineage>
        <taxon>Eukaryota</taxon>
        <taxon>Metazoa</taxon>
        <taxon>Spiralia</taxon>
        <taxon>Lophotrochozoa</taxon>
        <taxon>Mollusca</taxon>
        <taxon>Bivalvia</taxon>
        <taxon>Autobranchia</taxon>
        <taxon>Pteriomorphia</taxon>
        <taxon>Mytilida</taxon>
        <taxon>Mytiloidea</taxon>
        <taxon>Mytilidae</taxon>
        <taxon>Mytilinae</taxon>
        <taxon>Mytilus</taxon>
    </lineage>
</organism>
<dbReference type="Gene3D" id="3.30.420.40">
    <property type="match status" value="2"/>
</dbReference>
<dbReference type="PANTHER" id="PTHR25462">
    <property type="entry name" value="BONUS, ISOFORM C-RELATED"/>
    <property type="match status" value="1"/>
</dbReference>
<dbReference type="GO" id="GO:0008270">
    <property type="term" value="F:zinc ion binding"/>
    <property type="evidence" value="ECO:0007669"/>
    <property type="project" value="UniProtKB-KW"/>
</dbReference>
<dbReference type="AlphaFoldDB" id="A0A8S3UQ53"/>
<dbReference type="GO" id="GO:0061630">
    <property type="term" value="F:ubiquitin protein ligase activity"/>
    <property type="evidence" value="ECO:0007669"/>
    <property type="project" value="TreeGrafter"/>
</dbReference>
<sequence>MIIKDVTGKILPAVDVLKLAVKYLVNHLITTLEKQGRDIRHDEMNWVLTVPDSFTATDILKLSAEWAGIQPDHLVLVPESVSAFVYCQTTLPQASFAFSHVKPEYMVVDIGGIAADITVFKYDNYQLIQRFHTTGTDCGGRLMKSAQTSITKCIFCDNPGIYHCTECKSAFCQHCRIKHDKLPIRKTHSVTDLKEIDPSAFSSNAMCLSHKSEFIYFCTRCHVLICGRCVTTEHKGHDITDIKTVADGYRRTAENNISELKVAVTKLSNAVGQMTEIDKPIIKRTSESKMAEINAAVNKITKAVSFTQENKLDEEQSQFDMEMEEFQYDLNNKERIYKHQKNICESLVRLMHVSHDITFITSYETLKEIFMTLVITLHQEEKKKYTSLIRRGMFRKLLMQLCLILK</sequence>
<gene>
    <name evidence="3" type="ORF">MEDL_56482</name>
</gene>
<dbReference type="PROSITE" id="PS50119">
    <property type="entry name" value="ZF_BBOX"/>
    <property type="match status" value="1"/>
</dbReference>
<dbReference type="CDD" id="cd19756">
    <property type="entry name" value="Bbox2"/>
    <property type="match status" value="1"/>
</dbReference>